<dbReference type="EMBL" id="FZQP02004178">
    <property type="protein sequence ID" value="VVC99485.1"/>
    <property type="molecule type" value="Genomic_DNA"/>
</dbReference>
<accession>A0A5E4QMD3</accession>
<keyword evidence="1" id="KW-0539">Nucleus</keyword>
<comment type="subcellular location">
    <subcellularLocation>
        <location evidence="1">Nucleus</location>
    </subcellularLocation>
</comment>
<dbReference type="PROSITE" id="PS51031">
    <property type="entry name" value="BESS"/>
    <property type="match status" value="1"/>
</dbReference>
<feature type="domain" description="BESS" evidence="3">
    <location>
        <begin position="95"/>
        <end position="134"/>
    </location>
</feature>
<dbReference type="GO" id="GO:0005634">
    <property type="term" value="C:nucleus"/>
    <property type="evidence" value="ECO:0007669"/>
    <property type="project" value="UniProtKB-SubCell"/>
</dbReference>
<evidence type="ECO:0000256" key="1">
    <source>
        <dbReference type="PROSITE-ProRule" id="PRU00371"/>
    </source>
</evidence>
<dbReference type="GO" id="GO:0003677">
    <property type="term" value="F:DNA binding"/>
    <property type="evidence" value="ECO:0007669"/>
    <property type="project" value="InterPro"/>
</dbReference>
<evidence type="ECO:0000259" key="3">
    <source>
        <dbReference type="PROSITE" id="PS51031"/>
    </source>
</evidence>
<name>A0A5E4QMD3_9NEOP</name>
<evidence type="ECO:0000256" key="2">
    <source>
        <dbReference type="SAM" id="MobiDB-lite"/>
    </source>
</evidence>
<dbReference type="AlphaFoldDB" id="A0A5E4QMD3"/>
<dbReference type="Proteomes" id="UP000324832">
    <property type="component" value="Unassembled WGS sequence"/>
</dbReference>
<feature type="compositionally biased region" description="Polar residues" evidence="2">
    <location>
        <begin position="40"/>
        <end position="61"/>
    </location>
</feature>
<proteinExistence type="predicted"/>
<evidence type="ECO:0000313" key="5">
    <source>
        <dbReference type="Proteomes" id="UP000324832"/>
    </source>
</evidence>
<protein>
    <recommendedName>
        <fullName evidence="3">BESS domain-containing protein</fullName>
    </recommendedName>
</protein>
<gene>
    <name evidence="4" type="ORF">LSINAPIS_LOCUS10357</name>
</gene>
<evidence type="ECO:0000313" key="4">
    <source>
        <dbReference type="EMBL" id="VVC99485.1"/>
    </source>
</evidence>
<keyword evidence="5" id="KW-1185">Reference proteome</keyword>
<feature type="region of interest" description="Disordered" evidence="2">
    <location>
        <begin position="29"/>
        <end position="72"/>
    </location>
</feature>
<dbReference type="InterPro" id="IPR004210">
    <property type="entry name" value="BESS_motif"/>
</dbReference>
<sequence>MGELKKQQIRCKWFAYKSLSFLKNNCKKCGTNDTDELEMETTQQEDLPSTQTDSTQKSAENNNKRRKKDPNLDIISQALDIMKSISQRQNETKEKDEDSLFGEYIAASLKKMDQSTKAMVKHRINNIIFEGETRVKEEIQ</sequence>
<organism evidence="4 5">
    <name type="scientific">Leptidea sinapis</name>
    <dbReference type="NCBI Taxonomy" id="189913"/>
    <lineage>
        <taxon>Eukaryota</taxon>
        <taxon>Metazoa</taxon>
        <taxon>Ecdysozoa</taxon>
        <taxon>Arthropoda</taxon>
        <taxon>Hexapoda</taxon>
        <taxon>Insecta</taxon>
        <taxon>Pterygota</taxon>
        <taxon>Neoptera</taxon>
        <taxon>Endopterygota</taxon>
        <taxon>Lepidoptera</taxon>
        <taxon>Glossata</taxon>
        <taxon>Ditrysia</taxon>
        <taxon>Papilionoidea</taxon>
        <taxon>Pieridae</taxon>
        <taxon>Dismorphiinae</taxon>
        <taxon>Leptidea</taxon>
    </lineage>
</organism>
<reference evidence="4 5" key="1">
    <citation type="submission" date="2017-07" db="EMBL/GenBank/DDBJ databases">
        <authorList>
            <person name="Talla V."/>
            <person name="Backstrom N."/>
        </authorList>
    </citation>
    <scope>NUCLEOTIDE SEQUENCE [LARGE SCALE GENOMIC DNA]</scope>
</reference>